<comment type="caution">
    <text evidence="2">The sequence shown here is derived from an EMBL/GenBank/DDBJ whole genome shotgun (WGS) entry which is preliminary data.</text>
</comment>
<name>A0A259U2Z4_9BACT</name>
<dbReference type="InParanoid" id="A0A259U2Z4"/>
<dbReference type="Proteomes" id="UP000216446">
    <property type="component" value="Unassembled WGS sequence"/>
</dbReference>
<dbReference type="AlphaFoldDB" id="A0A259U2Z4"/>
<feature type="chain" id="PRO_5012175551" description="DUF4139 domain-containing protein" evidence="1">
    <location>
        <begin position="19"/>
        <end position="478"/>
    </location>
</feature>
<dbReference type="PANTHER" id="PTHR38075">
    <property type="entry name" value="DUF4139 DOMAIN-CONTAINING PROTEIN"/>
    <property type="match status" value="1"/>
</dbReference>
<sequence length="478" mass="52693">MRLLLPALALLLAMPARAQSPVVSTPEQREAVSLTVYNGGFGIVREVRPLALARGVNAVRFEGVPAQINPASLSLASLSNPGSLSVLEQNYQYNLIGTNSVLDAAVGQRVRIVRDIGDRTIAEEGVLISQPNQGRIIRLDDGRVLVNPEGTIELLTLPEGLLSRPSLLWRLDSERAGTQRVEARYMTEGIGWKADYVAVVNEAETGLDLTGWVTINNQSGATYTDASLQLIAGDVRRVQPQMNFRGGRAADVMYEAQAVSAAPQEEAFFEYHLYTFPLPTTIAERETKQLELLAAQEAGTQRRLIFDGAGSYFPFYRAPRPGAGGATNEMAAAVVLEVENSEANNMGMPLPEGIVRVYKEDSRGNLQFLGEDQIQHTARNETVRLYVGDAFDVVGTRREVENKRISNRVREITVEVEVRNRKEVPATVDIVERVFYGDWEITQSTVPSEKIDARTAQFTVTLGPDETQTVRYTARFRG</sequence>
<evidence type="ECO:0008006" key="4">
    <source>
        <dbReference type="Google" id="ProtNLM"/>
    </source>
</evidence>
<keyword evidence="1" id="KW-0732">Signal</keyword>
<keyword evidence="3" id="KW-1185">Reference proteome</keyword>
<feature type="signal peptide" evidence="1">
    <location>
        <begin position="1"/>
        <end position="18"/>
    </location>
</feature>
<organism evidence="2 3">
    <name type="scientific">Rubricoccus marinus</name>
    <dbReference type="NCBI Taxonomy" id="716817"/>
    <lineage>
        <taxon>Bacteria</taxon>
        <taxon>Pseudomonadati</taxon>
        <taxon>Rhodothermota</taxon>
        <taxon>Rhodothermia</taxon>
        <taxon>Rhodothermales</taxon>
        <taxon>Rubricoccaceae</taxon>
        <taxon>Rubricoccus</taxon>
    </lineage>
</organism>
<accession>A0A259U2Z4</accession>
<gene>
    <name evidence="2" type="ORF">BSZ36_16310</name>
</gene>
<dbReference type="RefSeq" id="WP_218827713.1">
    <property type="nucleotide sequence ID" value="NZ_MQWB01000001.1"/>
</dbReference>
<protein>
    <recommendedName>
        <fullName evidence="4">DUF4139 domain-containing protein</fullName>
    </recommendedName>
</protein>
<evidence type="ECO:0000256" key="1">
    <source>
        <dbReference type="SAM" id="SignalP"/>
    </source>
</evidence>
<proteinExistence type="predicted"/>
<dbReference type="PANTHER" id="PTHR38075:SF1">
    <property type="entry name" value="DUF4139 DOMAIN-CONTAINING PROTEIN"/>
    <property type="match status" value="1"/>
</dbReference>
<evidence type="ECO:0000313" key="3">
    <source>
        <dbReference type="Proteomes" id="UP000216446"/>
    </source>
</evidence>
<dbReference type="EMBL" id="MQWB01000001">
    <property type="protein sequence ID" value="OZC04405.1"/>
    <property type="molecule type" value="Genomic_DNA"/>
</dbReference>
<reference evidence="2 3" key="1">
    <citation type="submission" date="2016-11" db="EMBL/GenBank/DDBJ databases">
        <title>Study of marine rhodopsin-containing bacteria.</title>
        <authorList>
            <person name="Yoshizawa S."/>
            <person name="Kumagai Y."/>
            <person name="Kogure K."/>
        </authorList>
    </citation>
    <scope>NUCLEOTIDE SEQUENCE [LARGE SCALE GENOMIC DNA]</scope>
    <source>
        <strain evidence="2 3">SG-29</strain>
    </source>
</reference>
<evidence type="ECO:0000313" key="2">
    <source>
        <dbReference type="EMBL" id="OZC04405.1"/>
    </source>
</evidence>